<dbReference type="EMBL" id="CP110438">
    <property type="protein sequence ID" value="WAQ93032.1"/>
    <property type="molecule type" value="Genomic_DNA"/>
</dbReference>
<reference evidence="2" key="1">
    <citation type="submission" date="2022-10" db="EMBL/GenBank/DDBJ databases">
        <title>Puccinia triticina Genome sequencing and assembly.</title>
        <authorList>
            <person name="Li C."/>
        </authorList>
    </citation>
    <scope>NUCLEOTIDE SEQUENCE</scope>
    <source>
        <strain evidence="2">Pt15</strain>
    </source>
</reference>
<proteinExistence type="predicted"/>
<feature type="compositionally biased region" description="Gly residues" evidence="1">
    <location>
        <begin position="841"/>
        <end position="853"/>
    </location>
</feature>
<feature type="region of interest" description="Disordered" evidence="1">
    <location>
        <begin position="450"/>
        <end position="946"/>
    </location>
</feature>
<evidence type="ECO:0000313" key="3">
    <source>
        <dbReference type="Proteomes" id="UP001164743"/>
    </source>
</evidence>
<feature type="compositionally biased region" description="Low complexity" evidence="1">
    <location>
        <begin position="661"/>
        <end position="671"/>
    </location>
</feature>
<feature type="compositionally biased region" description="Gly residues" evidence="1">
    <location>
        <begin position="600"/>
        <end position="609"/>
    </location>
</feature>
<feature type="region of interest" description="Disordered" evidence="1">
    <location>
        <begin position="1053"/>
        <end position="1168"/>
    </location>
</feature>
<protein>
    <submittedName>
        <fullName evidence="2">Uncharacterized protein</fullName>
    </submittedName>
</protein>
<feature type="region of interest" description="Disordered" evidence="1">
    <location>
        <begin position="1"/>
        <end position="43"/>
    </location>
</feature>
<evidence type="ECO:0000256" key="1">
    <source>
        <dbReference type="SAM" id="MobiDB-lite"/>
    </source>
</evidence>
<feature type="compositionally biased region" description="Polar residues" evidence="1">
    <location>
        <begin position="984"/>
        <end position="999"/>
    </location>
</feature>
<keyword evidence="3" id="KW-1185">Reference proteome</keyword>
<feature type="compositionally biased region" description="Polar residues" evidence="1">
    <location>
        <begin position="629"/>
        <end position="647"/>
    </location>
</feature>
<dbReference type="Proteomes" id="UP001164743">
    <property type="component" value="Chromosome 18A"/>
</dbReference>
<dbReference type="RefSeq" id="XP_053028587.1">
    <property type="nucleotide sequence ID" value="XM_053165046.1"/>
</dbReference>
<name>A0ABY7D9Q3_9BASI</name>
<feature type="region of interest" description="Disordered" evidence="1">
    <location>
        <begin position="1435"/>
        <end position="1467"/>
    </location>
</feature>
<sequence>MDHTQLDNPRPDTASNYPRPDANAAGNNACPNANTAGNYPRPDANAAETWLRLPSAQTMQELDSLHDLLVFSHSPLPESHPAGGIDTRPPPGSHDLSDILNVANIPWPESHPDPRSTITIDNVHPLPESGYLHNNNILDLANRPQLESRPIFTATETHPTRVQKKRPSGKNQIGNSARKKKKASSDETSDLAFEIINSEWSIENERQVGTIDNMHPLPVSGRLPNNNILDFTNTPLLEFSPILTSTNMHPTSVRKLRQKRQKKLKPLPRKNKKPSSDDTAPAFEIINSMRPVESEIRVIFEAIRSLKKVNGDRFIGSEQEGEYKMLKIEEDQVFKRNADVYNQIRKVRSPGTAHIDFDKQHKARRWGAVKRFMDEANSSNLELWSLYTDRVVPQFVHLKIQLQEKIRKNHSGPSEQSLLDDLEHTLKILPVYLFYVDIINTLIPAQQPHKPYQGYPAPNTNQLPSNPNPIPQNPYVGYPPAQVNGPGLQNSPGGGAAQPPFKRPRYEANNNGAGYGSPSQPNPYPPSAPQPNSNALPSAPTPLRNNNNHHNHNNKMNHTPTGTMRIGASTNNTRGGFSGSRPPRSTGPFGNNSPIRLNLGPGGGTGGYDPGSAPHFEPPPAMAHPLPSFHQSPQASGNHYPPTSYNNEAHFPPYAANAGYPSSNNNDPSNPAMGGHSRGNNSFHSDFSPGGPSYNGAPPQTPNDPYRGPGGGPANHAPGSHRSGRGGFRGNSGNSMSGGRGPRDRNEMGGGEAMNPRGNRPYPNQSYGPSGKSERNGPGNRSIRGGHGHRHDDQGSNYGATGGGTSRHQDRSNGPANRGPRNISNLPTAPYHNKGHDRRGGGGVSNRGGGGMGDRNSGNRRGGGRINGRDGKFDDRQNPGRPSRGGGPGPNSGPGGDRLDKPKKDARPSASRAKLGWGIEFKEFNDREQKTDAKRAEETPARRPLTDFRINGLEIPILPWLWRADTSAGVDVMHISAAAGNLIENSHLPQSNPEDNSGRATGKHARDDDADEDDDKPAPGDHDNPAGPSTSSKKLKSDTVEMAKKIYEDAASAVTGLDLENEETNSDHEDNNLDQEINDQLLPDSSKKTLESREADPTSTPAVTADGDQNPEDLPQKESIPPIVIDDSESQTAAAAQPPSADQDQSSDPVHSDAQPSNPPEPENSRLRIYFSTILDSVRPLVAPAGLPNKPVVASGSGKRNVSGASVKSADTKLGGCAQVSSPVANLSPSKKTPKKETSLHPPSAEAVVKESPKPESSAAPVISTPDIVEIPKPDNPSSTKEVVDSKAEDVKPVKEESAPTAGPSGEKPAGDEVAETNGTDPAANLEAEDEKDRQAEYESLPAPEPQNDRISISYAHNSRRIVIDADVVQSIKVFRNEHRIEVLVRLMPAVIQGGKFDGAVDVYRICKGVLVEAFDPELKEYVVIDRGTLEASWRAKEAQTHEDNGDKSQDVESPQPSDDENPEISHDPLLPPLHRFFLSNMDGPLSRKAQKSPEGKPDVKHGFKQESFLIIATLDSVHPFTEAKWVRTGDLDSWISQMTGRIFRPEDTSEYGWRRKITVADPEPPPTIQHMLDTWLTTSTLGTLDSRQRFIDGHFGKDADMVMEILLRIIRMGQANLSFVPSPAPVILQQAISLHAPYPEQQTQVSLAVLSLYRISLETAVAAGRPVDQIIRRVTTLIRGLPYRLAFAAIDGIYRDEHGIPDPSKPPDPSTSTEP</sequence>
<feature type="compositionally biased region" description="Basic and acidic residues" evidence="1">
    <location>
        <begin position="867"/>
        <end position="878"/>
    </location>
</feature>
<feature type="compositionally biased region" description="Low complexity" evidence="1">
    <location>
        <begin position="22"/>
        <end position="38"/>
    </location>
</feature>
<feature type="region of interest" description="Disordered" evidence="1">
    <location>
        <begin position="151"/>
        <end position="188"/>
    </location>
</feature>
<evidence type="ECO:0000313" key="2">
    <source>
        <dbReference type="EMBL" id="WAQ93032.1"/>
    </source>
</evidence>
<feature type="compositionally biased region" description="Pro residues" evidence="1">
    <location>
        <begin position="520"/>
        <end position="529"/>
    </location>
</feature>
<feature type="compositionally biased region" description="Basic residues" evidence="1">
    <location>
        <begin position="252"/>
        <end position="273"/>
    </location>
</feature>
<gene>
    <name evidence="2" type="ORF">PtA15_18A88</name>
</gene>
<feature type="compositionally biased region" description="Basic and acidic residues" evidence="1">
    <location>
        <begin position="897"/>
        <end position="907"/>
    </location>
</feature>
<feature type="compositionally biased region" description="Basic and acidic residues" evidence="1">
    <location>
        <begin position="1282"/>
        <end position="1298"/>
    </location>
</feature>
<feature type="region of interest" description="Disordered" evidence="1">
    <location>
        <begin position="984"/>
        <end position="1038"/>
    </location>
</feature>
<feature type="compositionally biased region" description="Basic and acidic residues" evidence="1">
    <location>
        <begin position="920"/>
        <end position="946"/>
    </location>
</feature>
<organism evidence="2 3">
    <name type="scientific">Puccinia triticina</name>
    <dbReference type="NCBI Taxonomy" id="208348"/>
    <lineage>
        <taxon>Eukaryota</taxon>
        <taxon>Fungi</taxon>
        <taxon>Dikarya</taxon>
        <taxon>Basidiomycota</taxon>
        <taxon>Pucciniomycotina</taxon>
        <taxon>Pucciniomycetes</taxon>
        <taxon>Pucciniales</taxon>
        <taxon>Pucciniaceae</taxon>
        <taxon>Puccinia</taxon>
    </lineage>
</organism>
<feature type="compositionally biased region" description="Low complexity" evidence="1">
    <location>
        <begin position="1133"/>
        <end position="1149"/>
    </location>
</feature>
<feature type="compositionally biased region" description="Gly residues" evidence="1">
    <location>
        <begin position="725"/>
        <end position="740"/>
    </location>
</feature>
<feature type="region of interest" description="Disordered" evidence="1">
    <location>
        <begin position="248"/>
        <end position="281"/>
    </location>
</feature>
<feature type="compositionally biased region" description="Basic and acidic residues" evidence="1">
    <location>
        <begin position="1085"/>
        <end position="1096"/>
    </location>
</feature>
<accession>A0ABY7D9Q3</accession>
<feature type="compositionally biased region" description="Basic and acidic residues" evidence="1">
    <location>
        <begin position="1435"/>
        <end position="1451"/>
    </location>
</feature>
<dbReference type="GeneID" id="77805940"/>
<feature type="region of interest" description="Disordered" evidence="1">
    <location>
        <begin position="1182"/>
        <end position="1349"/>
    </location>
</feature>
<feature type="compositionally biased region" description="Gly residues" evidence="1">
    <location>
        <begin position="883"/>
        <end position="896"/>
    </location>
</feature>